<dbReference type="Gene3D" id="1.50.10.10">
    <property type="match status" value="1"/>
</dbReference>
<dbReference type="InterPro" id="IPR012341">
    <property type="entry name" value="6hp_glycosidase-like_sf"/>
</dbReference>
<evidence type="ECO:0008006" key="6">
    <source>
        <dbReference type="Google" id="ProtNLM"/>
    </source>
</evidence>
<organism evidence="4 5">
    <name type="scientific">Penicillium canescens</name>
    <dbReference type="NCBI Taxonomy" id="5083"/>
    <lineage>
        <taxon>Eukaryota</taxon>
        <taxon>Fungi</taxon>
        <taxon>Dikarya</taxon>
        <taxon>Ascomycota</taxon>
        <taxon>Pezizomycotina</taxon>
        <taxon>Eurotiomycetes</taxon>
        <taxon>Eurotiomycetidae</taxon>
        <taxon>Eurotiales</taxon>
        <taxon>Aspergillaceae</taxon>
        <taxon>Penicillium</taxon>
    </lineage>
</organism>
<dbReference type="Proteomes" id="UP001219568">
    <property type="component" value="Unassembled WGS sequence"/>
</dbReference>
<dbReference type="InterPro" id="IPR008928">
    <property type="entry name" value="6-hairpin_glycosidase_sf"/>
</dbReference>
<evidence type="ECO:0000259" key="3">
    <source>
        <dbReference type="Pfam" id="PF17390"/>
    </source>
</evidence>
<dbReference type="PANTHER" id="PTHR34987:SF6">
    <property type="entry name" value="ALPHA-L-RHAMNOSIDASE SIX-HAIRPIN GLYCOSIDASE DOMAIN-CONTAINING PROTEIN"/>
    <property type="match status" value="1"/>
</dbReference>
<feature type="domain" description="Alpha-L-rhamnosidase C-terminal" evidence="3">
    <location>
        <begin position="561"/>
        <end position="635"/>
    </location>
</feature>
<dbReference type="GO" id="GO:0005975">
    <property type="term" value="P:carbohydrate metabolic process"/>
    <property type="evidence" value="ECO:0007669"/>
    <property type="project" value="InterPro"/>
</dbReference>
<reference evidence="4" key="2">
    <citation type="submission" date="2023-01" db="EMBL/GenBank/DDBJ databases">
        <authorList>
            <person name="Petersen C."/>
        </authorList>
    </citation>
    <scope>NUCLEOTIDE SEQUENCE</scope>
    <source>
        <strain evidence="4">IBT 15450</strain>
    </source>
</reference>
<protein>
    <recommendedName>
        <fullName evidence="6">Alpha-L-rhamnosidase</fullName>
    </recommendedName>
</protein>
<dbReference type="Pfam" id="PF17390">
    <property type="entry name" value="Bac_rhamnosid_C"/>
    <property type="match status" value="1"/>
</dbReference>
<dbReference type="GO" id="GO:0003824">
    <property type="term" value="F:catalytic activity"/>
    <property type="evidence" value="ECO:0007669"/>
    <property type="project" value="UniProtKB-ARBA"/>
</dbReference>
<feature type="domain" description="Alpha-L-rhamnosidase six-hairpin glycosidase" evidence="2">
    <location>
        <begin position="229"/>
        <end position="463"/>
    </location>
</feature>
<dbReference type="PANTHER" id="PTHR34987">
    <property type="entry name" value="C, PUTATIVE (AFU_ORTHOLOGUE AFUA_3G02880)-RELATED"/>
    <property type="match status" value="1"/>
</dbReference>
<dbReference type="Gene3D" id="2.60.420.10">
    <property type="entry name" value="Maltose phosphorylase, domain 3"/>
    <property type="match status" value="1"/>
</dbReference>
<feature type="chain" id="PRO_5042105802" description="Alpha-L-rhamnosidase" evidence="1">
    <location>
        <begin position="16"/>
        <end position="658"/>
    </location>
</feature>
<dbReference type="EMBL" id="JAQJZL010000015">
    <property type="protein sequence ID" value="KAJ6027713.1"/>
    <property type="molecule type" value="Genomic_DNA"/>
</dbReference>
<dbReference type="AlphaFoldDB" id="A0AAD6I2R8"/>
<name>A0AAD6I2R8_PENCN</name>
<comment type="caution">
    <text evidence="4">The sequence shown here is derived from an EMBL/GenBank/DDBJ whole genome shotgun (WGS) entry which is preliminary data.</text>
</comment>
<evidence type="ECO:0000259" key="2">
    <source>
        <dbReference type="Pfam" id="PF17389"/>
    </source>
</evidence>
<dbReference type="InterPro" id="IPR035398">
    <property type="entry name" value="Bac_rhamnosid_C"/>
</dbReference>
<evidence type="ECO:0000313" key="5">
    <source>
        <dbReference type="Proteomes" id="UP001219568"/>
    </source>
</evidence>
<keyword evidence="5" id="KW-1185">Reference proteome</keyword>
<accession>A0AAD6I2R8</accession>
<dbReference type="Pfam" id="PF17389">
    <property type="entry name" value="Bac_rhamnosid6H"/>
    <property type="match status" value="1"/>
</dbReference>
<sequence>MYFASLLLAPVLAAASSNIPYEQYILAPKSRDLMPASVYSVNGSVTGARTLTQSSGSGATFHGVSSVTYDFGKNVAGLVSLDVGSSSSSSAFLGITFSESNLYISDEASDATADAGLDTPLWFNVGKGAGKYTPDEKYLRGGFRYLTIVSNTTATVPVKSLRVNFLAAPEQDLRAYTGYFHSDDELVNKIWYAGAYTNQLCTINPKHGNSLVHLGSISSGDDIQLPETNTWWSNYTITNGTSTITDGAKRDRLVWPGDMSIALESIAVSTGDLYSVRTALEALFVLQKANGQLPYAGKPFFDSVSYTYHLHSLIGATYLYRFSGDKDWLSSYWSQYKRGLEWALSSVDDTGLANVTSSSDWLRFGMGGHNIEANAILYFVLQDAQTLAAELNDKTALTNWSTTATKLKLVANKKLWDSSSGLYFDNETTTMHPQDGNAWAIKANLTQSTAQATQVSNALKARWGKYGAPAPEAGKTVSPFIGGFELQAHYLANKPDSALDLIRLQWGFMLNDPRMTQSTFIEGYSTDGSLHYAPYTNDPRVSHAHGWSTGPTYALTAYTAGIQLTGAGGSSWMIAPQAGNLTFVDAGFETAKGKFSTSYRGSGKGVTKFAFVTPANTTGDFVLAGAKGSLVSESGERVKLVNGKASGLKGGSWKFRSE</sequence>
<dbReference type="SUPFAM" id="SSF48208">
    <property type="entry name" value="Six-hairpin glycosidases"/>
    <property type="match status" value="1"/>
</dbReference>
<dbReference type="InterPro" id="IPR035396">
    <property type="entry name" value="Bac_rhamnosid6H"/>
</dbReference>
<keyword evidence="1" id="KW-0732">Signal</keyword>
<feature type="signal peptide" evidence="1">
    <location>
        <begin position="1"/>
        <end position="15"/>
    </location>
</feature>
<evidence type="ECO:0000313" key="4">
    <source>
        <dbReference type="EMBL" id="KAJ6027713.1"/>
    </source>
</evidence>
<gene>
    <name evidence="4" type="ORF">N7460_012530</name>
</gene>
<proteinExistence type="predicted"/>
<evidence type="ECO:0000256" key="1">
    <source>
        <dbReference type="SAM" id="SignalP"/>
    </source>
</evidence>
<reference evidence="4" key="1">
    <citation type="journal article" date="2023" name="IMA Fungus">
        <title>Comparative genomic study of the Penicillium genus elucidates a diverse pangenome and 15 lateral gene transfer events.</title>
        <authorList>
            <person name="Petersen C."/>
            <person name="Sorensen T."/>
            <person name="Nielsen M.R."/>
            <person name="Sondergaard T.E."/>
            <person name="Sorensen J.L."/>
            <person name="Fitzpatrick D.A."/>
            <person name="Frisvad J.C."/>
            <person name="Nielsen K.L."/>
        </authorList>
    </citation>
    <scope>NUCLEOTIDE SEQUENCE</scope>
    <source>
        <strain evidence="4">IBT 15450</strain>
    </source>
</reference>